<dbReference type="InterPro" id="IPR006620">
    <property type="entry name" value="Pro_4_hyd_alph"/>
</dbReference>
<keyword evidence="14" id="KW-0325">Glycoprotein</keyword>
<dbReference type="InterPro" id="IPR056585">
    <property type="entry name" value="Leprecan_dom"/>
</dbReference>
<feature type="compositionally biased region" description="Low complexity" evidence="16">
    <location>
        <begin position="19"/>
        <end position="29"/>
    </location>
</feature>
<dbReference type="Pfam" id="PF13640">
    <property type="entry name" value="2OG-FeII_Oxy_3"/>
    <property type="match status" value="1"/>
</dbReference>
<evidence type="ECO:0000256" key="11">
    <source>
        <dbReference type="ARBA" id="ARBA00022964"/>
    </source>
</evidence>
<accession>A0A8C2NJW2</accession>
<feature type="region of interest" description="Disordered" evidence="16">
    <location>
        <begin position="224"/>
        <end position="244"/>
    </location>
</feature>
<dbReference type="InterPro" id="IPR039575">
    <property type="entry name" value="P3H"/>
</dbReference>
<keyword evidence="10" id="KW-0847">Vitamin C</keyword>
<dbReference type="InterPro" id="IPR011990">
    <property type="entry name" value="TPR-like_helical_dom_sf"/>
</dbReference>
<proteinExistence type="inferred from homology"/>
<dbReference type="GO" id="GO:0005783">
    <property type="term" value="C:endoplasmic reticulum"/>
    <property type="evidence" value="ECO:0007669"/>
    <property type="project" value="TreeGrafter"/>
</dbReference>
<name>A0A8C2NJW2_CAPHI</name>
<dbReference type="Gene3D" id="1.25.40.10">
    <property type="entry name" value="Tetratricopeptide repeat domain"/>
    <property type="match status" value="1"/>
</dbReference>
<keyword evidence="9" id="KW-0256">Endoplasmic reticulum</keyword>
<evidence type="ECO:0000313" key="18">
    <source>
        <dbReference type="Ensembl" id="ENSCHIP00010005388.1"/>
    </source>
</evidence>
<protein>
    <recommendedName>
        <fullName evidence="4">procollagen-proline 3-dioxygenase</fullName>
        <ecNumber evidence="4">1.14.11.7</ecNumber>
    </recommendedName>
</protein>
<evidence type="ECO:0000256" key="4">
    <source>
        <dbReference type="ARBA" id="ARBA00012262"/>
    </source>
</evidence>
<dbReference type="FunFam" id="2.60.120.620:FF:000003">
    <property type="entry name" value="Prolyl 3-hydroxylase 2"/>
    <property type="match status" value="1"/>
</dbReference>
<evidence type="ECO:0000256" key="8">
    <source>
        <dbReference type="ARBA" id="ARBA00022803"/>
    </source>
</evidence>
<dbReference type="GO" id="GO:0005506">
    <property type="term" value="F:iron ion binding"/>
    <property type="evidence" value="ECO:0007669"/>
    <property type="project" value="InterPro"/>
</dbReference>
<keyword evidence="13" id="KW-0408">Iron</keyword>
<feature type="compositionally biased region" description="Low complexity" evidence="16">
    <location>
        <begin position="57"/>
        <end position="68"/>
    </location>
</feature>
<dbReference type="PANTHER" id="PTHR14049">
    <property type="entry name" value="LEPRECAN 1"/>
    <property type="match status" value="1"/>
</dbReference>
<dbReference type="PANTHER" id="PTHR14049:SF1">
    <property type="entry name" value="PROLYL 3-HYDROXYLASE 2"/>
    <property type="match status" value="1"/>
</dbReference>
<evidence type="ECO:0000256" key="13">
    <source>
        <dbReference type="ARBA" id="ARBA00023004"/>
    </source>
</evidence>
<keyword evidence="8" id="KW-0802">TPR repeat</keyword>
<keyword evidence="6" id="KW-0732">Signal</keyword>
<dbReference type="SMART" id="SM00702">
    <property type="entry name" value="P4Hc"/>
    <property type="match status" value="1"/>
</dbReference>
<keyword evidence="7" id="KW-0677">Repeat</keyword>
<comment type="catalytic activity">
    <reaction evidence="15">
        <text>L-prolyl-[collagen] + 2-oxoglutarate + O2 = trans-3-hydroxy-L-prolyl-[collagen] + succinate + CO2</text>
        <dbReference type="Rhea" id="RHEA:22872"/>
        <dbReference type="Rhea" id="RHEA-COMP:11676"/>
        <dbReference type="Rhea" id="RHEA-COMP:11678"/>
        <dbReference type="ChEBI" id="CHEBI:15379"/>
        <dbReference type="ChEBI" id="CHEBI:16526"/>
        <dbReference type="ChEBI" id="CHEBI:16810"/>
        <dbReference type="ChEBI" id="CHEBI:30031"/>
        <dbReference type="ChEBI" id="CHEBI:50342"/>
        <dbReference type="ChEBI" id="CHEBI:85428"/>
        <dbReference type="EC" id="1.14.11.7"/>
    </reaction>
</comment>
<evidence type="ECO:0000256" key="7">
    <source>
        <dbReference type="ARBA" id="ARBA00022737"/>
    </source>
</evidence>
<dbReference type="PROSITE" id="PS51471">
    <property type="entry name" value="FE2OG_OXY"/>
    <property type="match status" value="1"/>
</dbReference>
<feature type="compositionally biased region" description="Pro residues" evidence="16">
    <location>
        <begin position="227"/>
        <end position="241"/>
    </location>
</feature>
<evidence type="ECO:0000256" key="9">
    <source>
        <dbReference type="ARBA" id="ARBA00022824"/>
    </source>
</evidence>
<dbReference type="GO" id="GO:0032963">
    <property type="term" value="P:collagen metabolic process"/>
    <property type="evidence" value="ECO:0007669"/>
    <property type="project" value="InterPro"/>
</dbReference>
<keyword evidence="11" id="KW-0223">Dioxygenase</keyword>
<evidence type="ECO:0000256" key="14">
    <source>
        <dbReference type="ARBA" id="ARBA00023180"/>
    </source>
</evidence>
<organism evidence="18">
    <name type="scientific">Capra hircus</name>
    <name type="common">Goat</name>
    <dbReference type="NCBI Taxonomy" id="9925"/>
    <lineage>
        <taxon>Eukaryota</taxon>
        <taxon>Metazoa</taxon>
        <taxon>Chordata</taxon>
        <taxon>Craniata</taxon>
        <taxon>Vertebrata</taxon>
        <taxon>Euteleostomi</taxon>
        <taxon>Mammalia</taxon>
        <taxon>Eutheria</taxon>
        <taxon>Laurasiatheria</taxon>
        <taxon>Artiodactyla</taxon>
        <taxon>Ruminantia</taxon>
        <taxon>Pecora</taxon>
        <taxon>Bovidae</taxon>
        <taxon>Caprinae</taxon>
        <taxon>Capra</taxon>
    </lineage>
</organism>
<evidence type="ECO:0000256" key="6">
    <source>
        <dbReference type="ARBA" id="ARBA00022729"/>
    </source>
</evidence>
<dbReference type="InterPro" id="IPR005123">
    <property type="entry name" value="Oxoglu/Fe-dep_dioxygenase_dom"/>
</dbReference>
<evidence type="ECO:0000256" key="3">
    <source>
        <dbReference type="ARBA" id="ARBA00006487"/>
    </source>
</evidence>
<comment type="similarity">
    <text evidence="3">Belongs to the leprecan family.</text>
</comment>
<feature type="compositionally biased region" description="Basic and acidic residues" evidence="16">
    <location>
        <begin position="82"/>
        <end position="92"/>
    </location>
</feature>
<dbReference type="EC" id="1.14.11.7" evidence="4"/>
<feature type="region of interest" description="Disordered" evidence="16">
    <location>
        <begin position="166"/>
        <end position="210"/>
    </location>
</feature>
<dbReference type="InterPro" id="IPR044862">
    <property type="entry name" value="Pro_4_hyd_alph_FE2OG_OXY"/>
</dbReference>
<evidence type="ECO:0000256" key="15">
    <source>
        <dbReference type="ARBA" id="ARBA00047756"/>
    </source>
</evidence>
<dbReference type="Gene3D" id="2.60.120.620">
    <property type="entry name" value="q2cbj1_9rhob like domain"/>
    <property type="match status" value="1"/>
</dbReference>
<sequence>HQGVCLLPPGGCGPSLQGARRAPASSSRRLGQQEERVSCGRPFKSGRSSRPPPLSPPSAAGHLRLAGQPAGGGAGHRARGAGRGDPDARCREPTASVAGRRASATEDAGAHLGAAAAAATLATAAAAAVVRPPGQPASGAGARAGAFAALRPALRQRRGRVLQRGLRAGCARPGSGSAQPPAPTGDPRALRPPLRCPPPARAPRRWPGSRAALLPRSARAGALLPQLPEPAPRGPRVPPPRQRGCAQRLPAQSALQLPAAGLHQDHCLQVLVCQHECVRELATRPGRLSPIENFLPLHYDYLQFAYYRVGEYVKALECAKAYLLLHPDDEDVLDNVDYYEGLLDGSTDPASIEAREDLAMFVKRHKLESELIKSAAEGLGFSYTEPNYWIRYGGRQDENRVPSGVNVEAAEVHGLSMGKKSLPKIDRDLREGGPLLYENITFVYNSEQLNGTQRVLLDNVLSEEQCRELHSVASGIMLVGDGYRGKTSPHTPNEKFEGATVLKALKFGYEGRVPLKSARLFYDISEKARKIVESYFMLNSTLYFSYTHMVCRTALSGQQDRRNDLSHPIHADNCLLDPEANECWKEPPAYTFRDYSALLYMNDDFEGGEFIFTEMDAKTVTASIKPKCGRMISFSSGGENPHGVKAVTKGQRCAVALWFTLDPLYRELERIQADEVIAILDQERQGRHNINPKDEL</sequence>
<reference evidence="18" key="1">
    <citation type="submission" date="2019-03" db="EMBL/GenBank/DDBJ databases">
        <title>Genome sequencing and reference-guided assembly of Black Bengal Goat (Capra hircus).</title>
        <authorList>
            <person name="Siddiki A.Z."/>
            <person name="Baten A."/>
            <person name="Billah M."/>
            <person name="Alam M.A.U."/>
            <person name="Shawrob K.S.M."/>
            <person name="Saha S."/>
            <person name="Chowdhury M."/>
            <person name="Rahman A.H."/>
            <person name="Stear M."/>
            <person name="Miah G."/>
            <person name="Das G.B."/>
            <person name="Hossain M.M."/>
            <person name="Kumkum M."/>
            <person name="Islam M.S."/>
            <person name="Mollah A.M."/>
            <person name="Ahsan A."/>
            <person name="Tusar F."/>
            <person name="Khan M.K.I."/>
        </authorList>
    </citation>
    <scope>NUCLEOTIDE SEQUENCE [LARGE SCALE GENOMIC DNA]</scope>
</reference>
<feature type="domain" description="Fe2OG dioxygenase" evidence="17">
    <location>
        <begin position="547"/>
        <end position="661"/>
    </location>
</feature>
<keyword evidence="12" id="KW-0560">Oxidoreductase</keyword>
<evidence type="ECO:0000259" key="17">
    <source>
        <dbReference type="PROSITE" id="PS51471"/>
    </source>
</evidence>
<evidence type="ECO:0000256" key="1">
    <source>
        <dbReference type="ARBA" id="ARBA00001961"/>
    </source>
</evidence>
<dbReference type="AlphaFoldDB" id="A0A8C2NJW2"/>
<dbReference type="GO" id="GO:0019797">
    <property type="term" value="F:procollagen-proline 3-dioxygenase activity"/>
    <property type="evidence" value="ECO:0007669"/>
    <property type="project" value="UniProtKB-EC"/>
</dbReference>
<evidence type="ECO:0000256" key="10">
    <source>
        <dbReference type="ARBA" id="ARBA00022896"/>
    </source>
</evidence>
<feature type="region of interest" description="Disordered" evidence="16">
    <location>
        <begin position="1"/>
        <end position="108"/>
    </location>
</feature>
<evidence type="ECO:0000256" key="12">
    <source>
        <dbReference type="ARBA" id="ARBA00023002"/>
    </source>
</evidence>
<evidence type="ECO:0000256" key="5">
    <source>
        <dbReference type="ARBA" id="ARBA00022723"/>
    </source>
</evidence>
<comment type="cofactor">
    <cofactor evidence="2">
        <name>Fe cation</name>
        <dbReference type="ChEBI" id="CHEBI:24875"/>
    </cofactor>
</comment>
<dbReference type="Ensembl" id="ENSCHIT00010007475.1">
    <property type="protein sequence ID" value="ENSCHIP00010005388.1"/>
    <property type="gene ID" value="ENSCHIG00010003810.1"/>
</dbReference>
<dbReference type="Pfam" id="PF23557">
    <property type="entry name" value="TPR_leprecan"/>
    <property type="match status" value="1"/>
</dbReference>
<reference evidence="18" key="2">
    <citation type="submission" date="2025-08" db="UniProtKB">
        <authorList>
            <consortium name="Ensembl"/>
        </authorList>
    </citation>
    <scope>IDENTIFICATION</scope>
</reference>
<evidence type="ECO:0000256" key="16">
    <source>
        <dbReference type="SAM" id="MobiDB-lite"/>
    </source>
</evidence>
<dbReference type="GO" id="GO:0031418">
    <property type="term" value="F:L-ascorbic acid binding"/>
    <property type="evidence" value="ECO:0007669"/>
    <property type="project" value="UniProtKB-KW"/>
</dbReference>
<evidence type="ECO:0000256" key="2">
    <source>
        <dbReference type="ARBA" id="ARBA00001962"/>
    </source>
</evidence>
<keyword evidence="5" id="KW-0479">Metal-binding</keyword>
<comment type="cofactor">
    <cofactor evidence="1">
        <name>L-ascorbate</name>
        <dbReference type="ChEBI" id="CHEBI:38290"/>
    </cofactor>
</comment>